<accession>A0ABW3A8S0</accession>
<reference evidence="2" key="1">
    <citation type="journal article" date="2019" name="Int. J. Syst. Evol. Microbiol.">
        <title>The Global Catalogue of Microorganisms (GCM) 10K type strain sequencing project: providing services to taxonomists for standard genome sequencing and annotation.</title>
        <authorList>
            <consortium name="The Broad Institute Genomics Platform"/>
            <consortium name="The Broad Institute Genome Sequencing Center for Infectious Disease"/>
            <person name="Wu L."/>
            <person name="Ma J."/>
        </authorList>
    </citation>
    <scope>NUCLEOTIDE SEQUENCE [LARGE SCALE GENOMIC DNA]</scope>
    <source>
        <strain evidence="2">JCM 32148</strain>
    </source>
</reference>
<name>A0ABW3A8S0_9ACTN</name>
<gene>
    <name evidence="1" type="ORF">ACFQZ8_25445</name>
</gene>
<proteinExistence type="predicted"/>
<evidence type="ECO:0000313" key="2">
    <source>
        <dbReference type="Proteomes" id="UP001597053"/>
    </source>
</evidence>
<dbReference type="Proteomes" id="UP001597053">
    <property type="component" value="Unassembled WGS sequence"/>
</dbReference>
<organism evidence="1 2">
    <name type="scientific">Micromonospora azadirachtae</name>
    <dbReference type="NCBI Taxonomy" id="1970735"/>
    <lineage>
        <taxon>Bacteria</taxon>
        <taxon>Bacillati</taxon>
        <taxon>Actinomycetota</taxon>
        <taxon>Actinomycetes</taxon>
        <taxon>Micromonosporales</taxon>
        <taxon>Micromonosporaceae</taxon>
        <taxon>Micromonospora</taxon>
    </lineage>
</organism>
<evidence type="ECO:0000313" key="1">
    <source>
        <dbReference type="EMBL" id="MFD0787260.1"/>
    </source>
</evidence>
<protein>
    <submittedName>
        <fullName evidence="1">Uncharacterized protein</fullName>
    </submittedName>
</protein>
<feature type="non-terminal residue" evidence="1">
    <location>
        <position position="143"/>
    </location>
</feature>
<dbReference type="EMBL" id="JBHTHM010001880">
    <property type="protein sequence ID" value="MFD0787260.1"/>
    <property type="molecule type" value="Genomic_DNA"/>
</dbReference>
<comment type="caution">
    <text evidence="1">The sequence shown here is derived from an EMBL/GenBank/DDBJ whole genome shotgun (WGS) entry which is preliminary data.</text>
</comment>
<keyword evidence="2" id="KW-1185">Reference proteome</keyword>
<sequence length="143" mass="14388">MSPGWTDPPSTTGVIVETAGDALVLRTEADAGEPFVALAVALPVEAGQTAVVSAPTVTGRTDFFELLPDLLIEHLGGSAGAVRVVATGAYAPSVQAVPAARKLAEWVGQDVLVPVVGLVVAPDGGHLLPADALGSIWVTCSPD</sequence>